<dbReference type="Proteomes" id="UP000038009">
    <property type="component" value="Unassembled WGS sequence"/>
</dbReference>
<dbReference type="OrthoDB" id="264693at2759"/>
<gene>
    <name evidence="2" type="ORF">ABL78_7871</name>
</gene>
<evidence type="ECO:0000256" key="1">
    <source>
        <dbReference type="SAM" id="MobiDB-lite"/>
    </source>
</evidence>
<protein>
    <submittedName>
        <fullName evidence="2">Uncharacterized protein</fullName>
    </submittedName>
</protein>
<comment type="caution">
    <text evidence="2">The sequence shown here is derived from an EMBL/GenBank/DDBJ whole genome shotgun (WGS) entry which is preliminary data.</text>
</comment>
<dbReference type="AlphaFoldDB" id="A0A0N1HTE1"/>
<accession>A0A0N1HTE1</accession>
<dbReference type="VEuPathDB" id="TriTrypDB:Lsey_0438_0020"/>
<organism evidence="2 3">
    <name type="scientific">Leptomonas seymouri</name>
    <dbReference type="NCBI Taxonomy" id="5684"/>
    <lineage>
        <taxon>Eukaryota</taxon>
        <taxon>Discoba</taxon>
        <taxon>Euglenozoa</taxon>
        <taxon>Kinetoplastea</taxon>
        <taxon>Metakinetoplastina</taxon>
        <taxon>Trypanosomatida</taxon>
        <taxon>Trypanosomatidae</taxon>
        <taxon>Leishmaniinae</taxon>
        <taxon>Leptomonas</taxon>
    </lineage>
</organism>
<dbReference type="EMBL" id="LJSK01000438">
    <property type="protein sequence ID" value="KPI83103.1"/>
    <property type="molecule type" value="Genomic_DNA"/>
</dbReference>
<reference evidence="2 3" key="1">
    <citation type="journal article" date="2015" name="PLoS Pathog.">
        <title>Leptomonas seymouri: Adaptations to the Dixenous Life Cycle Analyzed by Genome Sequencing, Transcriptome Profiling and Co-infection with Leishmania donovani.</title>
        <authorList>
            <person name="Kraeva N."/>
            <person name="Butenko A."/>
            <person name="Hlavacova J."/>
            <person name="Kostygov A."/>
            <person name="Myskova J."/>
            <person name="Grybchuk D."/>
            <person name="Lestinova T."/>
            <person name="Votypka J."/>
            <person name="Volf P."/>
            <person name="Opperdoes F."/>
            <person name="Flegontov P."/>
            <person name="Lukes J."/>
            <person name="Yurchenko V."/>
        </authorList>
    </citation>
    <scope>NUCLEOTIDE SEQUENCE [LARGE SCALE GENOMIC DNA]</scope>
    <source>
        <strain evidence="2 3">ATCC 30220</strain>
    </source>
</reference>
<evidence type="ECO:0000313" key="3">
    <source>
        <dbReference type="Proteomes" id="UP000038009"/>
    </source>
</evidence>
<evidence type="ECO:0000313" key="2">
    <source>
        <dbReference type="EMBL" id="KPI83103.1"/>
    </source>
</evidence>
<name>A0A0N1HTE1_LEPSE</name>
<proteinExistence type="predicted"/>
<feature type="region of interest" description="Disordered" evidence="1">
    <location>
        <begin position="568"/>
        <end position="587"/>
    </location>
</feature>
<feature type="region of interest" description="Disordered" evidence="1">
    <location>
        <begin position="67"/>
        <end position="87"/>
    </location>
</feature>
<dbReference type="OMA" id="IAFAVHC"/>
<sequence>MNVFQSGSTQFRRGKVLDDTAAECTMHTGVSTRLDDEDVVQIAFKPSTSYSCQHQLTDFPSLFATAPAHQRQSAGAGPVTSSSPQRRLFPSTPYYGLLSRCEVNIEVSLDDSKDASVSKSAPLPGYNPPSTQQCLSRMQHLLNECAQRHGTVYHLGTEPSPYEFSSLSSSKSSASPNMLSYGAFVEGMQDGLRQLTSARVSCASTAAAPHTKASTATTQHCFIMRLLGHRMWKDLGVLLCVENARLLICLLSSSRVTQKNLTLACAETGVELEWLSGAALVVEPPELAGADLNPVWVVWDAVLHLPLLSSNSISTERTVDGDAAASSTEDINTTSVHTFVNPSVGAHDALNMLVLAPLPLHGCSLSLVSSLPFRGSRQCRPTGRFTEATLLFSEDTVPTTTTAIPAAVAVVGPRRPVARRYVWRLLPSYAWLLPHFLTRLIECLIDQCGLHAFTLRCGCPPAGGTPPIASTVSAVHIGETKKASGMAGVRLVHGDTPSFLAQRRGPSTVSWIAFSRLSGAAWVDAEAREGLAWSRRLGGDGEGEEDEEEVELEFELNAVQYERCASTTATTAASQPSPPLMWKRPRDVPAPEEAVETEYVRPDGCVHTETWGPSFKFDVSVKRLIVMDEMGD</sequence>
<keyword evidence="3" id="KW-1185">Reference proteome</keyword>